<dbReference type="AlphaFoldDB" id="A0A7I7TYU2"/>
<protein>
    <submittedName>
        <fullName evidence="1">Uncharacterized protein</fullName>
    </submittedName>
</protein>
<evidence type="ECO:0000313" key="1">
    <source>
        <dbReference type="EMBL" id="BBY74330.1"/>
    </source>
</evidence>
<dbReference type="Proteomes" id="UP000466554">
    <property type="component" value="Chromosome"/>
</dbReference>
<sequence>MFAVGVVTGGSYRDYGSGVITIIPAEPLSTFVTEASQDDSEQVAVAFAVRHNA</sequence>
<accession>A0A7I7TYU2</accession>
<reference evidence="1 2" key="1">
    <citation type="journal article" date="2019" name="Emerg. Microbes Infect.">
        <title>Comprehensive subspecies identification of 175 nontuberculous mycobacteria species based on 7547 genomic profiles.</title>
        <authorList>
            <person name="Matsumoto Y."/>
            <person name="Kinjo T."/>
            <person name="Motooka D."/>
            <person name="Nabeya D."/>
            <person name="Jung N."/>
            <person name="Uechi K."/>
            <person name="Horii T."/>
            <person name="Iida T."/>
            <person name="Fujita J."/>
            <person name="Nakamura S."/>
        </authorList>
    </citation>
    <scope>NUCLEOTIDE SEQUENCE [LARGE SCALE GENOMIC DNA]</scope>
    <source>
        <strain evidence="1 2">JCM 6367</strain>
    </source>
</reference>
<dbReference type="EMBL" id="AP022598">
    <property type="protein sequence ID" value="BBY74330.1"/>
    <property type="molecule type" value="Genomic_DNA"/>
</dbReference>
<name>A0A7I7TYU2_MYCPF</name>
<evidence type="ECO:0000313" key="2">
    <source>
        <dbReference type="Proteomes" id="UP000466554"/>
    </source>
</evidence>
<gene>
    <name evidence="1" type="ORF">MPRF_12290</name>
</gene>
<organism evidence="1 2">
    <name type="scientific">Mycolicibacterium parafortuitum</name>
    <name type="common">Mycobacterium parafortuitum</name>
    <dbReference type="NCBI Taxonomy" id="39692"/>
    <lineage>
        <taxon>Bacteria</taxon>
        <taxon>Bacillati</taxon>
        <taxon>Actinomycetota</taxon>
        <taxon>Actinomycetes</taxon>
        <taxon>Mycobacteriales</taxon>
        <taxon>Mycobacteriaceae</taxon>
        <taxon>Mycolicibacterium</taxon>
    </lineage>
</organism>
<proteinExistence type="predicted"/>